<dbReference type="Proteomes" id="UP000186955">
    <property type="component" value="Unassembled WGS sequence"/>
</dbReference>
<reference evidence="2 3" key="1">
    <citation type="submission" date="2016-10" db="EMBL/GenBank/DDBJ databases">
        <title>Genome sequence of the ascomycete fungus Penicillium subrubescens.</title>
        <authorList>
            <person name="De Vries R.P."/>
            <person name="Peng M."/>
            <person name="Dilokpimol A."/>
            <person name="Hilden K."/>
            <person name="Makela M.R."/>
            <person name="Grigoriev I."/>
            <person name="Riley R."/>
            <person name="Granchi Z."/>
        </authorList>
    </citation>
    <scope>NUCLEOTIDE SEQUENCE [LARGE SCALE GENOMIC DNA]</scope>
    <source>
        <strain evidence="2 3">CBS 132785</strain>
    </source>
</reference>
<dbReference type="AlphaFoldDB" id="A0A1Q5U0V5"/>
<name>A0A1Q5U0V5_9EURO</name>
<dbReference type="EMBL" id="MNBE01000600">
    <property type="protein sequence ID" value="OKP06071.1"/>
    <property type="molecule type" value="Genomic_DNA"/>
</dbReference>
<evidence type="ECO:0000313" key="3">
    <source>
        <dbReference type="Proteomes" id="UP000186955"/>
    </source>
</evidence>
<accession>A0A1Q5U0V5</accession>
<feature type="compositionally biased region" description="Basic and acidic residues" evidence="1">
    <location>
        <begin position="42"/>
        <end position="53"/>
    </location>
</feature>
<feature type="region of interest" description="Disordered" evidence="1">
    <location>
        <begin position="33"/>
        <end position="57"/>
    </location>
</feature>
<keyword evidence="3" id="KW-1185">Reference proteome</keyword>
<comment type="caution">
    <text evidence="2">The sequence shown here is derived from an EMBL/GenBank/DDBJ whole genome shotgun (WGS) entry which is preliminary data.</text>
</comment>
<proteinExistence type="predicted"/>
<evidence type="ECO:0000313" key="2">
    <source>
        <dbReference type="EMBL" id="OKP06071.1"/>
    </source>
</evidence>
<protein>
    <submittedName>
        <fullName evidence="2">Uncharacterized protein</fullName>
    </submittedName>
</protein>
<sequence length="87" mass="9638">MVQKRSVKAPGGAEVRRSTNRLTCEVADQGQKRPISTAMRNTEPKRGQAEEGTRVTVGHHGFCKSTITRRQYPPPGALYRGAISRFL</sequence>
<gene>
    <name evidence="2" type="ORF">PENSUB_6522</name>
</gene>
<evidence type="ECO:0000256" key="1">
    <source>
        <dbReference type="SAM" id="MobiDB-lite"/>
    </source>
</evidence>
<organism evidence="2 3">
    <name type="scientific">Penicillium subrubescens</name>
    <dbReference type="NCBI Taxonomy" id="1316194"/>
    <lineage>
        <taxon>Eukaryota</taxon>
        <taxon>Fungi</taxon>
        <taxon>Dikarya</taxon>
        <taxon>Ascomycota</taxon>
        <taxon>Pezizomycotina</taxon>
        <taxon>Eurotiomycetes</taxon>
        <taxon>Eurotiomycetidae</taxon>
        <taxon>Eurotiales</taxon>
        <taxon>Aspergillaceae</taxon>
        <taxon>Penicillium</taxon>
    </lineage>
</organism>